<dbReference type="Gene3D" id="3.40.1350.60">
    <property type="match status" value="1"/>
</dbReference>
<proteinExistence type="inferred from homology"/>
<evidence type="ECO:0000256" key="1">
    <source>
        <dbReference type="HAMAP-Rule" id="MF_00095"/>
    </source>
</evidence>
<comment type="caution">
    <text evidence="4">The sequence shown here is derived from an EMBL/GenBank/DDBJ whole genome shotgun (WGS) entry which is preliminary data.</text>
</comment>
<dbReference type="Gene3D" id="2.40.50.580">
    <property type="match status" value="1"/>
</dbReference>
<dbReference type="RefSeq" id="WP_144234213.1">
    <property type="nucleotide sequence ID" value="NZ_QMIF01000002.1"/>
</dbReference>
<dbReference type="InterPro" id="IPR040452">
    <property type="entry name" value="SfsA_C"/>
</dbReference>
<feature type="domain" description="Sugar fermentation stimulation protein C-terminal" evidence="2">
    <location>
        <begin position="91"/>
        <end position="230"/>
    </location>
</feature>
<accession>A0A6P1ZNK4</accession>
<dbReference type="CDD" id="cd22359">
    <property type="entry name" value="SfsA-like_bacterial"/>
    <property type="match status" value="1"/>
</dbReference>
<dbReference type="Proteomes" id="UP000434052">
    <property type="component" value="Unassembled WGS sequence"/>
</dbReference>
<sequence>MFPPKRPVIPHPPGTFQARLVSREKRFTIHALDDAGRPFCAHTNNSGSMLGLIRDGMPALFSPAANPNRKLPYTLEAVQLDGMWVGVNTSTPNRMLAAIMRSADMRQELDLSGYETFAAEKRSGDSRFDGRLDGPNLPTCWLEAKNVTLVEEEVAYFPDAATERGGKHLAELAALAAAGMRAGILCLVQRSDGACFAPADFIDPQFADVFYQAMAAGVKVWPYVARVDETGVVLEHCLPVAPQERCEK</sequence>
<evidence type="ECO:0000259" key="3">
    <source>
        <dbReference type="Pfam" id="PF17746"/>
    </source>
</evidence>
<reference evidence="4 5" key="1">
    <citation type="submission" date="2018-06" db="EMBL/GenBank/DDBJ databases">
        <title>Complete genome of Desulfovibrio marinus P48SEP.</title>
        <authorList>
            <person name="Crispim J.S."/>
            <person name="Vidigal P.M.P."/>
            <person name="Silva L.C.F."/>
            <person name="Araujo L.C."/>
            <person name="Laguardia C.N."/>
            <person name="Dias R.S."/>
            <person name="Sousa M.P."/>
            <person name="Paula S.O."/>
            <person name="Silva C."/>
        </authorList>
    </citation>
    <scope>NUCLEOTIDE SEQUENCE [LARGE SCALE GENOMIC DNA]</scope>
    <source>
        <strain evidence="4 5">P48SEP</strain>
    </source>
</reference>
<dbReference type="AlphaFoldDB" id="A0A6P1ZNK4"/>
<dbReference type="HAMAP" id="MF_00095">
    <property type="entry name" value="SfsA"/>
    <property type="match status" value="1"/>
</dbReference>
<name>A0A6P1ZNK4_9BACT</name>
<dbReference type="EMBL" id="QMIF01000002">
    <property type="protein sequence ID" value="TVM35878.1"/>
    <property type="molecule type" value="Genomic_DNA"/>
</dbReference>
<evidence type="ECO:0000313" key="5">
    <source>
        <dbReference type="Proteomes" id="UP000434052"/>
    </source>
</evidence>
<dbReference type="Pfam" id="PF03749">
    <property type="entry name" value="SfsA"/>
    <property type="match status" value="1"/>
</dbReference>
<dbReference type="PANTHER" id="PTHR30545:SF2">
    <property type="entry name" value="SUGAR FERMENTATION STIMULATION PROTEIN A"/>
    <property type="match status" value="1"/>
</dbReference>
<dbReference type="GO" id="GO:0003677">
    <property type="term" value="F:DNA binding"/>
    <property type="evidence" value="ECO:0007669"/>
    <property type="project" value="InterPro"/>
</dbReference>
<comment type="similarity">
    <text evidence="1">Belongs to the SfsA family.</text>
</comment>
<protein>
    <recommendedName>
        <fullName evidence="1">Sugar fermentation stimulation protein homolog</fullName>
    </recommendedName>
</protein>
<dbReference type="Pfam" id="PF17746">
    <property type="entry name" value="SfsA_N"/>
    <property type="match status" value="1"/>
</dbReference>
<dbReference type="NCBIfam" id="TIGR00230">
    <property type="entry name" value="sfsA"/>
    <property type="match status" value="1"/>
</dbReference>
<evidence type="ECO:0000259" key="2">
    <source>
        <dbReference type="Pfam" id="PF03749"/>
    </source>
</evidence>
<dbReference type="InterPro" id="IPR005224">
    <property type="entry name" value="SfsA"/>
</dbReference>
<evidence type="ECO:0000313" key="4">
    <source>
        <dbReference type="EMBL" id="TVM35878.1"/>
    </source>
</evidence>
<dbReference type="PANTHER" id="PTHR30545">
    <property type="entry name" value="SUGAR FERMENTATION STIMULATION PROTEIN A"/>
    <property type="match status" value="1"/>
</dbReference>
<feature type="domain" description="SfsA N-terminal OB" evidence="3">
    <location>
        <begin position="21"/>
        <end position="87"/>
    </location>
</feature>
<gene>
    <name evidence="1 4" type="primary">sfsA</name>
    <name evidence="4" type="ORF">DQK91_04270</name>
</gene>
<organism evidence="4 5">
    <name type="scientific">Oceanidesulfovibrio marinus</name>
    <dbReference type="NCBI Taxonomy" id="370038"/>
    <lineage>
        <taxon>Bacteria</taxon>
        <taxon>Pseudomonadati</taxon>
        <taxon>Thermodesulfobacteriota</taxon>
        <taxon>Desulfovibrionia</taxon>
        <taxon>Desulfovibrionales</taxon>
        <taxon>Desulfovibrionaceae</taxon>
        <taxon>Oceanidesulfovibrio</taxon>
    </lineage>
</organism>
<dbReference type="InterPro" id="IPR041465">
    <property type="entry name" value="SfsA_N"/>
</dbReference>
<dbReference type="OrthoDB" id="9802365at2"/>